<organism evidence="3 4">
    <name type="scientific">Colletotrichum tamarilloi</name>
    <dbReference type="NCBI Taxonomy" id="1209934"/>
    <lineage>
        <taxon>Eukaryota</taxon>
        <taxon>Fungi</taxon>
        <taxon>Dikarya</taxon>
        <taxon>Ascomycota</taxon>
        <taxon>Pezizomycotina</taxon>
        <taxon>Sordariomycetes</taxon>
        <taxon>Hypocreomycetidae</taxon>
        <taxon>Glomerellales</taxon>
        <taxon>Glomerellaceae</taxon>
        <taxon>Colletotrichum</taxon>
        <taxon>Colletotrichum acutatum species complex</taxon>
    </lineage>
</organism>
<comment type="caution">
    <text evidence="3">The sequence shown here is derived from an EMBL/GenBank/DDBJ whole genome shotgun (WGS) entry which is preliminary data.</text>
</comment>
<keyword evidence="2" id="KW-0812">Transmembrane</keyword>
<reference evidence="3 4" key="1">
    <citation type="submission" date="2016-10" db="EMBL/GenBank/DDBJ databases">
        <title>The genome sequence of Colletotrichum fioriniae PJ7.</title>
        <authorList>
            <person name="Baroncelli R."/>
        </authorList>
    </citation>
    <scope>NUCLEOTIDE SEQUENCE [LARGE SCALE GENOMIC DNA]</scope>
    <source>
        <strain evidence="3 4">Tom-12</strain>
    </source>
</reference>
<dbReference type="PANTHER" id="PTHR35394">
    <property type="entry name" value="DUF3176 DOMAIN-CONTAINING PROTEIN"/>
    <property type="match status" value="1"/>
</dbReference>
<evidence type="ECO:0000313" key="3">
    <source>
        <dbReference type="EMBL" id="KAK1501608.1"/>
    </source>
</evidence>
<dbReference type="RefSeq" id="XP_060383531.1">
    <property type="nucleotide sequence ID" value="XM_060521862.1"/>
</dbReference>
<keyword evidence="2" id="KW-1133">Transmembrane helix</keyword>
<feature type="compositionally biased region" description="Polar residues" evidence="1">
    <location>
        <begin position="690"/>
        <end position="701"/>
    </location>
</feature>
<dbReference type="Proteomes" id="UP001227543">
    <property type="component" value="Unassembled WGS sequence"/>
</dbReference>
<feature type="compositionally biased region" description="Polar residues" evidence="1">
    <location>
        <begin position="16"/>
        <end position="27"/>
    </location>
</feature>
<feature type="transmembrane region" description="Helical" evidence="2">
    <location>
        <begin position="58"/>
        <end position="79"/>
    </location>
</feature>
<sequence length="701" mass="76552">MAPEYAVNVDSEPLHQPQTAYSASNTKPIDESTTETTSLTSNRAKPKKSKVATSEYSWTLEIWALVLSIAALVTATALLSAYDGKPLSQWAFFFTFNTIISILGTVSRVSLAFAVGACLSQGKWNLFRRKDDYMISYDRFEEAGRGPLGSARLLWRIKHRHWVSLGALATVVLLGFEPFLQAVVEFYEKEVDSSEVDAVASIGTTKRLDVGKAGFSGDTPLQSIQMPEPYTPVSVEPMFLEYDFGSLSAIWTGFNNLSTPSSQQPSFTCATGNCTWAPYASLAVCSACNDISSHLVKSTGIADASDKALTVPWSMQNARLNTSDKFAYTKFELPAMNLNISNFDDGSGQQVELTAQTTTQPGDTLSFQNTKALIVSFAMMKARVNAAGRKDVAPGARALECALSFCTNVYRSTVTKGILKEEVLGSYSIRNLDSFSYALSSSPKTAEKIRVYNKMSNYTLDFHSVGDMRRTDLQLTLPPGDDVVASMGQEDELWFNISQATAATVSSAFVEKFARRSGSVALKQLVYPTFELLEPEQPAVISTLGTSQNLSSTFEIAALGMTKWMRDVSLQTAPHRGTTRESVVHIRVRWAFISLPFGALLGGCLFCLFSVVETRRLRLPAWKGSSLAGLTHGLDAEAREQLRGAENISEHAKRIKIRMIDSVSGPELALCDSADSVDEADGDEHRGTGRSHSQQCGTNDR</sequence>
<feature type="region of interest" description="Disordered" evidence="1">
    <location>
        <begin position="1"/>
        <end position="44"/>
    </location>
</feature>
<evidence type="ECO:0000256" key="2">
    <source>
        <dbReference type="SAM" id="Phobius"/>
    </source>
</evidence>
<feature type="transmembrane region" description="Helical" evidence="2">
    <location>
        <begin position="162"/>
        <end position="180"/>
    </location>
</feature>
<dbReference type="InterPro" id="IPR021514">
    <property type="entry name" value="DUF3176"/>
</dbReference>
<name>A0ABQ9REC1_9PEZI</name>
<gene>
    <name evidence="3" type="ORF">CTAM01_05832</name>
</gene>
<feature type="region of interest" description="Disordered" evidence="1">
    <location>
        <begin position="677"/>
        <end position="701"/>
    </location>
</feature>
<dbReference type="EMBL" id="MLFU01000015">
    <property type="protein sequence ID" value="KAK1501608.1"/>
    <property type="molecule type" value="Genomic_DNA"/>
</dbReference>
<accession>A0ABQ9REC1</accession>
<keyword evidence="4" id="KW-1185">Reference proteome</keyword>
<protein>
    <submittedName>
        <fullName evidence="3">Uncharacterized protein</fullName>
    </submittedName>
</protein>
<dbReference type="GeneID" id="85406100"/>
<proteinExistence type="predicted"/>
<feature type="transmembrane region" description="Helical" evidence="2">
    <location>
        <begin position="91"/>
        <end position="119"/>
    </location>
</feature>
<dbReference type="PANTHER" id="PTHR35394:SF5">
    <property type="entry name" value="DUF3176 DOMAIN-CONTAINING PROTEIN"/>
    <property type="match status" value="1"/>
</dbReference>
<keyword evidence="2" id="KW-0472">Membrane</keyword>
<evidence type="ECO:0000256" key="1">
    <source>
        <dbReference type="SAM" id="MobiDB-lite"/>
    </source>
</evidence>
<evidence type="ECO:0000313" key="4">
    <source>
        <dbReference type="Proteomes" id="UP001227543"/>
    </source>
</evidence>
<dbReference type="Pfam" id="PF11374">
    <property type="entry name" value="DUF3176"/>
    <property type="match status" value="1"/>
</dbReference>
<feature type="transmembrane region" description="Helical" evidence="2">
    <location>
        <begin position="590"/>
        <end position="612"/>
    </location>
</feature>